<organism evidence="1 2">
    <name type="scientific">Bradyrhizobium erythrophlei</name>
    <dbReference type="NCBI Taxonomy" id="1437360"/>
    <lineage>
        <taxon>Bacteria</taxon>
        <taxon>Pseudomonadati</taxon>
        <taxon>Pseudomonadota</taxon>
        <taxon>Alphaproteobacteria</taxon>
        <taxon>Hyphomicrobiales</taxon>
        <taxon>Nitrobacteraceae</taxon>
        <taxon>Bradyrhizobium</taxon>
    </lineage>
</organism>
<reference evidence="1 2" key="1">
    <citation type="submission" date="2016-11" db="EMBL/GenBank/DDBJ databases">
        <authorList>
            <person name="Jaros S."/>
            <person name="Januszkiewicz K."/>
            <person name="Wedrychowicz H."/>
        </authorList>
    </citation>
    <scope>NUCLEOTIDE SEQUENCE [LARGE SCALE GENOMIC DNA]</scope>
    <source>
        <strain evidence="1 2">GAS242</strain>
    </source>
</reference>
<sequence>MKMAGSNLPAIFVVRRQPVVQMSQPLSVSNLNIWELSPIDSKPVFA</sequence>
<dbReference type="AlphaFoldDB" id="A0A1M5JC52"/>
<accession>A0A1M5JC52</accession>
<protein>
    <submittedName>
        <fullName evidence="1">Uncharacterized protein</fullName>
    </submittedName>
</protein>
<dbReference type="Proteomes" id="UP000190675">
    <property type="component" value="Chromosome I"/>
</dbReference>
<evidence type="ECO:0000313" key="1">
    <source>
        <dbReference type="EMBL" id="SHG38138.1"/>
    </source>
</evidence>
<proteinExistence type="predicted"/>
<gene>
    <name evidence="1" type="ORF">SAMN05444169_2130</name>
</gene>
<evidence type="ECO:0000313" key="2">
    <source>
        <dbReference type="Proteomes" id="UP000190675"/>
    </source>
</evidence>
<dbReference type="EMBL" id="LT670818">
    <property type="protein sequence ID" value="SHG38138.1"/>
    <property type="molecule type" value="Genomic_DNA"/>
</dbReference>
<name>A0A1M5JC52_9BRAD</name>